<dbReference type="PANTHER" id="PTHR30558">
    <property type="entry name" value="EXBD MEMBRANE COMPONENT OF PMF-DRIVEN MACROMOLECULE IMPORT SYSTEM"/>
    <property type="match status" value="1"/>
</dbReference>
<dbReference type="GO" id="GO:0005886">
    <property type="term" value="C:plasma membrane"/>
    <property type="evidence" value="ECO:0007669"/>
    <property type="project" value="UniProtKB-SubCell"/>
</dbReference>
<evidence type="ECO:0000256" key="2">
    <source>
        <dbReference type="ARBA" id="ARBA00022475"/>
    </source>
</evidence>
<protein>
    <submittedName>
        <fullName evidence="7">Biopolymer transport protein ExbD</fullName>
    </submittedName>
</protein>
<evidence type="ECO:0000313" key="7">
    <source>
        <dbReference type="EMBL" id="OIR03758.1"/>
    </source>
</evidence>
<keyword evidence="4 6" id="KW-1133">Transmembrane helix</keyword>
<keyword evidence="3 6" id="KW-0812">Transmembrane</keyword>
<dbReference type="AlphaFoldDB" id="A0A1J5SUP6"/>
<accession>A0A1J5SUP6</accession>
<organism evidence="7">
    <name type="scientific">mine drainage metagenome</name>
    <dbReference type="NCBI Taxonomy" id="410659"/>
    <lineage>
        <taxon>unclassified sequences</taxon>
        <taxon>metagenomes</taxon>
        <taxon>ecological metagenomes</taxon>
    </lineage>
</organism>
<dbReference type="InterPro" id="IPR003400">
    <property type="entry name" value="ExbD"/>
</dbReference>
<keyword evidence="2" id="KW-1003">Cell membrane</keyword>
<dbReference type="Gene3D" id="3.30.420.270">
    <property type="match status" value="1"/>
</dbReference>
<dbReference type="EMBL" id="MLJW01000063">
    <property type="protein sequence ID" value="OIR03758.1"/>
    <property type="molecule type" value="Genomic_DNA"/>
</dbReference>
<evidence type="ECO:0000256" key="4">
    <source>
        <dbReference type="ARBA" id="ARBA00022989"/>
    </source>
</evidence>
<proteinExistence type="predicted"/>
<evidence type="ECO:0000256" key="5">
    <source>
        <dbReference type="ARBA" id="ARBA00023136"/>
    </source>
</evidence>
<sequence length="143" mass="15315">MAGPSTGGGGGKKKARIEIIPLIDVIFFLLATFVLFTLALNKSNGLPVSLPAVQTGEPRDPSGSATITVTKEGTLAWDKDPVPLDEFIARLKAFYVANPVDGKILINADKEATFSQVIYAFDEVRKAGFKQVHIETLVASDKP</sequence>
<dbReference type="PANTHER" id="PTHR30558:SF3">
    <property type="entry name" value="BIOPOLYMER TRANSPORT PROTEIN EXBD-RELATED"/>
    <property type="match status" value="1"/>
</dbReference>
<keyword evidence="5 6" id="KW-0472">Membrane</keyword>
<gene>
    <name evidence="7" type="ORF">GALL_141750</name>
</gene>
<reference evidence="7" key="1">
    <citation type="submission" date="2016-10" db="EMBL/GenBank/DDBJ databases">
        <title>Sequence of Gallionella enrichment culture.</title>
        <authorList>
            <person name="Poehlein A."/>
            <person name="Muehling M."/>
            <person name="Daniel R."/>
        </authorList>
    </citation>
    <scope>NUCLEOTIDE SEQUENCE</scope>
</reference>
<dbReference type="Pfam" id="PF02472">
    <property type="entry name" value="ExbD"/>
    <property type="match status" value="1"/>
</dbReference>
<evidence type="ECO:0000256" key="1">
    <source>
        <dbReference type="ARBA" id="ARBA00004162"/>
    </source>
</evidence>
<comment type="subcellular location">
    <subcellularLocation>
        <location evidence="1">Cell membrane</location>
        <topology evidence="1">Single-pass membrane protein</topology>
    </subcellularLocation>
</comment>
<evidence type="ECO:0000256" key="3">
    <source>
        <dbReference type="ARBA" id="ARBA00022692"/>
    </source>
</evidence>
<feature type="transmembrane region" description="Helical" evidence="6">
    <location>
        <begin position="19"/>
        <end position="40"/>
    </location>
</feature>
<comment type="caution">
    <text evidence="7">The sequence shown here is derived from an EMBL/GenBank/DDBJ whole genome shotgun (WGS) entry which is preliminary data.</text>
</comment>
<name>A0A1J5SUP6_9ZZZZ</name>
<evidence type="ECO:0000256" key="6">
    <source>
        <dbReference type="SAM" id="Phobius"/>
    </source>
</evidence>
<dbReference type="GO" id="GO:0022857">
    <property type="term" value="F:transmembrane transporter activity"/>
    <property type="evidence" value="ECO:0007669"/>
    <property type="project" value="InterPro"/>
</dbReference>